<proteinExistence type="predicted"/>
<feature type="compositionally biased region" description="Basic and acidic residues" evidence="1">
    <location>
        <begin position="106"/>
        <end position="115"/>
    </location>
</feature>
<dbReference type="Gramene" id="ERN05852">
    <property type="protein sequence ID" value="ERN05852"/>
    <property type="gene ID" value="AMTR_s00006p00263420"/>
</dbReference>
<protein>
    <submittedName>
        <fullName evidence="2">Uncharacterized protein</fullName>
    </submittedName>
</protein>
<dbReference type="AlphaFoldDB" id="W1P7J7"/>
<gene>
    <name evidence="2" type="ORF">AMTR_s00006p00263420</name>
</gene>
<keyword evidence="3" id="KW-1185">Reference proteome</keyword>
<sequence>MMTSKRGQRGSRWGGVAAKKLPREGHEASARERSGGTNIGRPAFKESQGPRTKRLTVAMLMPGSNRPIILTLMVHRRRMKRCRRPSSKGGGNMARGEGGDAAVQERNSEQKELAT</sequence>
<dbReference type="HOGENOM" id="CLU_2112134_0_0_1"/>
<feature type="region of interest" description="Disordered" evidence="1">
    <location>
        <begin position="79"/>
        <end position="115"/>
    </location>
</feature>
<evidence type="ECO:0000313" key="3">
    <source>
        <dbReference type="Proteomes" id="UP000017836"/>
    </source>
</evidence>
<organism evidence="2 3">
    <name type="scientific">Amborella trichopoda</name>
    <dbReference type="NCBI Taxonomy" id="13333"/>
    <lineage>
        <taxon>Eukaryota</taxon>
        <taxon>Viridiplantae</taxon>
        <taxon>Streptophyta</taxon>
        <taxon>Embryophyta</taxon>
        <taxon>Tracheophyta</taxon>
        <taxon>Spermatophyta</taxon>
        <taxon>Magnoliopsida</taxon>
        <taxon>Amborellales</taxon>
        <taxon>Amborellaceae</taxon>
        <taxon>Amborella</taxon>
    </lineage>
</organism>
<feature type="region of interest" description="Disordered" evidence="1">
    <location>
        <begin position="1"/>
        <end position="53"/>
    </location>
</feature>
<reference evidence="3" key="1">
    <citation type="journal article" date="2013" name="Science">
        <title>The Amborella genome and the evolution of flowering plants.</title>
        <authorList>
            <consortium name="Amborella Genome Project"/>
        </authorList>
    </citation>
    <scope>NUCLEOTIDE SEQUENCE [LARGE SCALE GENOMIC DNA]</scope>
</reference>
<dbReference type="Proteomes" id="UP000017836">
    <property type="component" value="Unassembled WGS sequence"/>
</dbReference>
<evidence type="ECO:0000256" key="1">
    <source>
        <dbReference type="SAM" id="MobiDB-lite"/>
    </source>
</evidence>
<feature type="compositionally biased region" description="Basic and acidic residues" evidence="1">
    <location>
        <begin position="21"/>
        <end position="34"/>
    </location>
</feature>
<dbReference type="EMBL" id="KI393980">
    <property type="protein sequence ID" value="ERN05852.1"/>
    <property type="molecule type" value="Genomic_DNA"/>
</dbReference>
<evidence type="ECO:0000313" key="2">
    <source>
        <dbReference type="EMBL" id="ERN05852.1"/>
    </source>
</evidence>
<accession>W1P7J7</accession>
<name>W1P7J7_AMBTC</name>